<dbReference type="EMBL" id="PEGB01000008">
    <property type="protein sequence ID" value="RLU08046.1"/>
    <property type="molecule type" value="Genomic_DNA"/>
</dbReference>
<dbReference type="Proteomes" id="UP000282140">
    <property type="component" value="Unassembled WGS sequence"/>
</dbReference>
<keyword evidence="1" id="KW-1133">Transmembrane helix</keyword>
<keyword evidence="1" id="KW-0472">Membrane</keyword>
<feature type="transmembrane region" description="Helical" evidence="1">
    <location>
        <begin position="14"/>
        <end position="35"/>
    </location>
</feature>
<keyword evidence="4" id="KW-1185">Reference proteome</keyword>
<feature type="transmembrane region" description="Helical" evidence="1">
    <location>
        <begin position="183"/>
        <end position="213"/>
    </location>
</feature>
<feature type="transmembrane region" description="Helical" evidence="1">
    <location>
        <begin position="115"/>
        <end position="133"/>
    </location>
</feature>
<dbReference type="Proteomes" id="UP000282672">
    <property type="component" value="Unassembled WGS sequence"/>
</dbReference>
<name>A0A3L8CIF0_9PSED</name>
<proteinExistence type="predicted"/>
<feature type="transmembrane region" description="Helical" evidence="1">
    <location>
        <begin position="273"/>
        <end position="293"/>
    </location>
</feature>
<evidence type="ECO:0008006" key="6">
    <source>
        <dbReference type="Google" id="ProtNLM"/>
    </source>
</evidence>
<evidence type="ECO:0000313" key="4">
    <source>
        <dbReference type="Proteomes" id="UP000282140"/>
    </source>
</evidence>
<feature type="transmembrane region" description="Helical" evidence="1">
    <location>
        <begin position="368"/>
        <end position="388"/>
    </location>
</feature>
<evidence type="ECO:0000313" key="3">
    <source>
        <dbReference type="EMBL" id="RLU11511.1"/>
    </source>
</evidence>
<organism evidence="2 4">
    <name type="scientific">Pseudomonas prosekii</name>
    <dbReference type="NCBI Taxonomy" id="1148509"/>
    <lineage>
        <taxon>Bacteria</taxon>
        <taxon>Pseudomonadati</taxon>
        <taxon>Pseudomonadota</taxon>
        <taxon>Gammaproteobacteria</taxon>
        <taxon>Pseudomonadales</taxon>
        <taxon>Pseudomonadaceae</taxon>
        <taxon>Pseudomonas</taxon>
    </lineage>
</organism>
<comment type="caution">
    <text evidence="2">The sequence shown here is derived from an EMBL/GenBank/DDBJ whole genome shotgun (WGS) entry which is preliminary data.</text>
</comment>
<dbReference type="EMBL" id="PEGA01000008">
    <property type="protein sequence ID" value="RLU11511.1"/>
    <property type="molecule type" value="Genomic_DNA"/>
</dbReference>
<dbReference type="RefSeq" id="WP_121732095.1">
    <property type="nucleotide sequence ID" value="NZ_PEGA01000008.1"/>
</dbReference>
<feature type="transmembrane region" description="Helical" evidence="1">
    <location>
        <begin position="78"/>
        <end position="103"/>
    </location>
</feature>
<gene>
    <name evidence="3" type="ORF">CS076_09845</name>
    <name evidence="2" type="ORF">CS078_16935</name>
</gene>
<evidence type="ECO:0000256" key="1">
    <source>
        <dbReference type="SAM" id="Phobius"/>
    </source>
</evidence>
<dbReference type="AlphaFoldDB" id="A0A3L8CIF0"/>
<feature type="transmembrane region" description="Helical" evidence="1">
    <location>
        <begin position="335"/>
        <end position="356"/>
    </location>
</feature>
<reference evidence="4 5" key="1">
    <citation type="journal article" date="2018" name="Front. Microbiol.">
        <title>Discovery of Phloeophagus Beetles as a Source of Pseudomonas Strains That Produce Potentially New Bioactive Substances and Description of Pseudomonas bohemica sp. nov.</title>
        <authorList>
            <person name="Saati-Santamaria Z."/>
            <person name="Lopez-Mondejar R."/>
            <person name="Jimenez-Gomez A."/>
            <person name="Diez-Mendez A."/>
            <person name="Vetrovsky T."/>
            <person name="Igual J.M."/>
            <person name="Velazquez E."/>
            <person name="Kolarik M."/>
            <person name="Rivas R."/>
            <person name="Garcia-Fraile P."/>
        </authorList>
    </citation>
    <scope>NUCLEOTIDE SEQUENCE [LARGE SCALE GENOMIC DNA]</scope>
    <source>
        <strain evidence="3 5">A2-NA12</strain>
        <strain evidence="2 4">A2-NA13</strain>
    </source>
</reference>
<sequence>MFKTAESSTDLKRYAIVGAYATLLLSVIAFFTPLISKLSATGADYIPHLKWASDIEQQGALILPHPLYHLLVIGVRHLLSIGFVDASTIVVVLSIFALAVLNFRILKSCCSLKTALLLSFCLLIVTPIQLLYFTDQHLYFGYIGITLYHSPTMLLLKPLSIIVFCCALKAADDPSQNTLKSGLLFAIALFLCGISKPSFLMVVLPAFVMFLLVIQQLKPMLKRPFIYCAFFLPIFSLLSLQFIQTYLQQNLSQGTGHEESHIVIMPFETMSHYSGFLIAKFFLSIAFPLAVFCCYPKASVKDKPMVFSSLCLLVGVILTYVFAESGYRMYSGNFWWSGQIGLYLTFLFSLMFLLRNRLVLIGTMSGKIKFYLCMLMFFFHTVFGLFFFKQELLMPYGQYW</sequence>
<feature type="transmembrane region" description="Helical" evidence="1">
    <location>
        <begin position="305"/>
        <end position="323"/>
    </location>
</feature>
<evidence type="ECO:0000313" key="2">
    <source>
        <dbReference type="EMBL" id="RLU08046.1"/>
    </source>
</evidence>
<protein>
    <recommendedName>
        <fullName evidence="6">Glycosyltransferase RgtA/B/C/D-like domain-containing protein</fullName>
    </recommendedName>
</protein>
<accession>A0A3L8CIF0</accession>
<evidence type="ECO:0000313" key="5">
    <source>
        <dbReference type="Proteomes" id="UP000282672"/>
    </source>
</evidence>
<keyword evidence="1" id="KW-0812">Transmembrane</keyword>
<feature type="transmembrane region" description="Helical" evidence="1">
    <location>
        <begin position="225"/>
        <end position="243"/>
    </location>
</feature>